<dbReference type="SMART" id="SM00530">
    <property type="entry name" value="HTH_XRE"/>
    <property type="match status" value="1"/>
</dbReference>
<dbReference type="RefSeq" id="WP_061553968.1">
    <property type="nucleotide sequence ID" value="NZ_LXEX01000082.1"/>
</dbReference>
<reference evidence="2 3" key="1">
    <citation type="submission" date="2016-04" db="EMBL/GenBank/DDBJ databases">
        <title>ATOL: Assembling a taxonomically balanced genome-scale reconstruction of the evolutionary history of the Enterobacteriaceae.</title>
        <authorList>
            <person name="Plunkett G.III."/>
            <person name="Neeno-Eckwall E.C."/>
            <person name="Glasner J.D."/>
            <person name="Perna N.T."/>
        </authorList>
    </citation>
    <scope>NUCLEOTIDE SEQUENCE [LARGE SCALE GENOMIC DNA]</scope>
    <source>
        <strain evidence="2 3">ATCC 12841</strain>
    </source>
</reference>
<dbReference type="PANTHER" id="PTHR40455:SF1">
    <property type="entry name" value="ANTITOXIN HIGA"/>
    <property type="match status" value="1"/>
</dbReference>
<evidence type="ECO:0000313" key="2">
    <source>
        <dbReference type="EMBL" id="OAT56507.1"/>
    </source>
</evidence>
<proteinExistence type="predicted"/>
<dbReference type="EMBL" id="LXEX01000082">
    <property type="protein sequence ID" value="OAT56507.1"/>
    <property type="molecule type" value="Genomic_DNA"/>
</dbReference>
<dbReference type="Gene3D" id="1.10.260.40">
    <property type="entry name" value="lambda repressor-like DNA-binding domains"/>
    <property type="match status" value="1"/>
</dbReference>
<dbReference type="AlphaFoldDB" id="A0AA91ECY7"/>
<dbReference type="GO" id="GO:0006355">
    <property type="term" value="P:regulation of DNA-templated transcription"/>
    <property type="evidence" value="ECO:0007669"/>
    <property type="project" value="InterPro"/>
</dbReference>
<protein>
    <submittedName>
        <fullName evidence="2">Helix-turn-helix (HTH) domain-containing protein</fullName>
    </submittedName>
</protein>
<gene>
    <name evidence="2" type="ORF">M993_04802</name>
</gene>
<dbReference type="InterPro" id="IPR010982">
    <property type="entry name" value="Lambda_DNA-bd_dom_sf"/>
</dbReference>
<evidence type="ECO:0000259" key="1">
    <source>
        <dbReference type="PROSITE" id="PS50943"/>
    </source>
</evidence>
<dbReference type="InterPro" id="IPR001387">
    <property type="entry name" value="Cro/C1-type_HTH"/>
</dbReference>
<dbReference type="PROSITE" id="PS50943">
    <property type="entry name" value="HTH_CROC1"/>
    <property type="match status" value="1"/>
</dbReference>
<name>A0AA91ECY7_9GAMM</name>
<sequence length="228" mass="26474">MSKSLVSIIKSEEQYDQYMNEIMQLLESGLTPGTDEFDRFELLNLLVQKYEEQNYPIDKPDPIEAIKFRMDQQGLTQADMRQYIGSASKVSEVLNRKRPLSLSMIRRIHNGLGIPLDVLIQSDATDMEHQHELDDWEAIGSISGKIIKLSLNETMRLISSIPPFDKDENVDLQNIMFEIPEKTANWKNYWPQEAEELHKISSSTTEVTFDMKQNSLHPNNKDFREMVH</sequence>
<dbReference type="PANTHER" id="PTHR40455">
    <property type="entry name" value="ANTITOXIN HIGA"/>
    <property type="match status" value="1"/>
</dbReference>
<evidence type="ECO:0000313" key="3">
    <source>
        <dbReference type="Proteomes" id="UP000078431"/>
    </source>
</evidence>
<comment type="caution">
    <text evidence="2">The sequence shown here is derived from an EMBL/GenBank/DDBJ whole genome shotgun (WGS) entry which is preliminary data.</text>
</comment>
<feature type="domain" description="HTH cro/C1-type" evidence="1">
    <location>
        <begin position="66"/>
        <end position="119"/>
    </location>
</feature>
<organism evidence="2 3">
    <name type="scientific">Obesumbacterium proteus ATCC 12841</name>
    <dbReference type="NCBI Taxonomy" id="1354268"/>
    <lineage>
        <taxon>Bacteria</taxon>
        <taxon>Pseudomonadati</taxon>
        <taxon>Pseudomonadota</taxon>
        <taxon>Gammaproteobacteria</taxon>
        <taxon>Enterobacterales</taxon>
        <taxon>Hafniaceae</taxon>
        <taxon>Obesumbacterium</taxon>
    </lineage>
</organism>
<accession>A0AA91ECY7</accession>
<keyword evidence="3" id="KW-1185">Reference proteome</keyword>
<dbReference type="Proteomes" id="UP000078431">
    <property type="component" value="Unassembled WGS sequence"/>
</dbReference>
<dbReference type="GO" id="GO:0001046">
    <property type="term" value="F:core promoter sequence-specific DNA binding"/>
    <property type="evidence" value="ECO:0007669"/>
    <property type="project" value="TreeGrafter"/>
</dbReference>
<dbReference type="InterPro" id="IPR039060">
    <property type="entry name" value="Antitox_HigA"/>
</dbReference>
<dbReference type="SUPFAM" id="SSF47413">
    <property type="entry name" value="lambda repressor-like DNA-binding domains"/>
    <property type="match status" value="1"/>
</dbReference>